<dbReference type="PANTHER" id="PTHR19372:SF7">
    <property type="entry name" value="SULFITE OXIDASE, MITOCHONDRIAL"/>
    <property type="match status" value="1"/>
</dbReference>
<dbReference type="GO" id="GO:0042128">
    <property type="term" value="P:nitrate assimilation"/>
    <property type="evidence" value="ECO:0007669"/>
    <property type="project" value="UniProtKB-KW"/>
</dbReference>
<feature type="domain" description="Cytochrome b5 heme-binding" evidence="20">
    <location>
        <begin position="506"/>
        <end position="586"/>
    </location>
</feature>
<evidence type="ECO:0000259" key="20">
    <source>
        <dbReference type="PROSITE" id="PS50255"/>
    </source>
</evidence>
<dbReference type="Pfam" id="PF00175">
    <property type="entry name" value="NAD_binding_1"/>
    <property type="match status" value="1"/>
</dbReference>
<evidence type="ECO:0000259" key="21">
    <source>
        <dbReference type="PROSITE" id="PS51384"/>
    </source>
</evidence>
<dbReference type="GO" id="GO:0030151">
    <property type="term" value="F:molybdenum ion binding"/>
    <property type="evidence" value="ECO:0007669"/>
    <property type="project" value="InterPro"/>
</dbReference>
<dbReference type="GO" id="GO:0006809">
    <property type="term" value="P:nitric oxide biosynthetic process"/>
    <property type="evidence" value="ECO:0007669"/>
    <property type="project" value="InterPro"/>
</dbReference>
<dbReference type="PANTHER" id="PTHR19372">
    <property type="entry name" value="SULFITE REDUCTASE"/>
    <property type="match status" value="1"/>
</dbReference>
<dbReference type="SUPFAM" id="SSF81296">
    <property type="entry name" value="E set domains"/>
    <property type="match status" value="1"/>
</dbReference>
<dbReference type="InterPro" id="IPR022407">
    <property type="entry name" value="OxRdtase_Mopterin_BS"/>
</dbReference>
<evidence type="ECO:0000256" key="5">
    <source>
        <dbReference type="ARBA" id="ARBA00011738"/>
    </source>
</evidence>
<reference evidence="22 23" key="1">
    <citation type="journal article" date="2024" name="J Genomics">
        <title>Draft genome sequencing and assembly of Favolaschia claudopus CIRM-BRFM 2984 isolated from oak limbs.</title>
        <authorList>
            <person name="Navarro D."/>
            <person name="Drula E."/>
            <person name="Chaduli D."/>
            <person name="Cazenave R."/>
            <person name="Ahrendt S."/>
            <person name="Wang J."/>
            <person name="Lipzen A."/>
            <person name="Daum C."/>
            <person name="Barry K."/>
            <person name="Grigoriev I.V."/>
            <person name="Favel A."/>
            <person name="Rosso M.N."/>
            <person name="Martin F."/>
        </authorList>
    </citation>
    <scope>NUCLEOTIDE SEQUENCE [LARGE SCALE GENOMIC DNA]</scope>
    <source>
        <strain evidence="22 23">CIRM-BRFM 2984</strain>
    </source>
</reference>
<evidence type="ECO:0000256" key="17">
    <source>
        <dbReference type="PIRNR" id="PIRNR000233"/>
    </source>
</evidence>
<comment type="cofactor">
    <cofactor evidence="2">
        <name>FAD</name>
        <dbReference type="ChEBI" id="CHEBI:57692"/>
    </cofactor>
</comment>
<dbReference type="GO" id="GO:0008482">
    <property type="term" value="F:sulfite oxidase activity"/>
    <property type="evidence" value="ECO:0007669"/>
    <property type="project" value="TreeGrafter"/>
</dbReference>
<dbReference type="Pfam" id="PF00970">
    <property type="entry name" value="FAD_binding_6"/>
    <property type="match status" value="1"/>
</dbReference>
<dbReference type="SUPFAM" id="SSF63380">
    <property type="entry name" value="Riboflavin synthase domain-like"/>
    <property type="match status" value="1"/>
</dbReference>
<dbReference type="GO" id="GO:0050464">
    <property type="term" value="F:nitrate reductase (NADPH) activity"/>
    <property type="evidence" value="ECO:0007669"/>
    <property type="project" value="UniProtKB-EC"/>
</dbReference>
<protein>
    <recommendedName>
        <fullName evidence="17">Nitrate reductase</fullName>
    </recommendedName>
</protein>
<dbReference type="PIRSF" id="PIRSF000233">
    <property type="entry name" value="Nitr_rd_NADH"/>
    <property type="match status" value="1"/>
</dbReference>
<dbReference type="GO" id="GO:0020037">
    <property type="term" value="F:heme binding"/>
    <property type="evidence" value="ECO:0007669"/>
    <property type="project" value="InterPro"/>
</dbReference>
<dbReference type="EMBL" id="JAWWNJ010000011">
    <property type="protein sequence ID" value="KAK7044690.1"/>
    <property type="molecule type" value="Genomic_DNA"/>
</dbReference>
<dbReference type="InterPro" id="IPR001199">
    <property type="entry name" value="Cyt_B5-like_heme/steroid-bd"/>
</dbReference>
<evidence type="ECO:0000256" key="19">
    <source>
        <dbReference type="SAM" id="MobiDB-lite"/>
    </source>
</evidence>
<comment type="catalytic activity">
    <reaction evidence="16">
        <text>nitrite + NADP(+) + H2O = nitrate + NADPH + H(+)</text>
        <dbReference type="Rhea" id="RHEA:19061"/>
        <dbReference type="ChEBI" id="CHEBI:15377"/>
        <dbReference type="ChEBI" id="CHEBI:15378"/>
        <dbReference type="ChEBI" id="CHEBI:16301"/>
        <dbReference type="ChEBI" id="CHEBI:17632"/>
        <dbReference type="ChEBI" id="CHEBI:57783"/>
        <dbReference type="ChEBI" id="CHEBI:58349"/>
        <dbReference type="EC" id="1.7.1.3"/>
    </reaction>
</comment>
<dbReference type="InterPro" id="IPR018506">
    <property type="entry name" value="Cyt_B5_heme-BS"/>
</dbReference>
<keyword evidence="10" id="KW-0274">FAD</keyword>
<gene>
    <name evidence="22" type="ORF">R3P38DRAFT_3346999</name>
</gene>
<dbReference type="Proteomes" id="UP001362999">
    <property type="component" value="Unassembled WGS sequence"/>
</dbReference>
<keyword evidence="9 18" id="KW-0479">Metal-binding</keyword>
<evidence type="ECO:0000256" key="18">
    <source>
        <dbReference type="PIRSR" id="PIRSR000233-1"/>
    </source>
</evidence>
<keyword evidence="7" id="KW-0349">Heme</keyword>
<dbReference type="Gene3D" id="2.60.40.650">
    <property type="match status" value="1"/>
</dbReference>
<evidence type="ECO:0000256" key="12">
    <source>
        <dbReference type="ARBA" id="ARBA00023002"/>
    </source>
</evidence>
<keyword evidence="12" id="KW-0560">Oxidoreductase</keyword>
<evidence type="ECO:0000256" key="8">
    <source>
        <dbReference type="ARBA" id="ARBA00022630"/>
    </source>
</evidence>
<dbReference type="PROSITE" id="PS51384">
    <property type="entry name" value="FAD_FR"/>
    <property type="match status" value="1"/>
</dbReference>
<evidence type="ECO:0000313" key="22">
    <source>
        <dbReference type="EMBL" id="KAK7044690.1"/>
    </source>
</evidence>
<dbReference type="Gene3D" id="3.10.120.10">
    <property type="entry name" value="Cytochrome b5-like heme/steroid binding domain"/>
    <property type="match status" value="1"/>
</dbReference>
<dbReference type="GO" id="GO:0043546">
    <property type="term" value="F:molybdopterin cofactor binding"/>
    <property type="evidence" value="ECO:0007669"/>
    <property type="project" value="InterPro"/>
</dbReference>
<comment type="cofactor">
    <cofactor evidence="1">
        <name>heme</name>
        <dbReference type="ChEBI" id="CHEBI:30413"/>
    </cofactor>
</comment>
<sequence>MPVKCSNETTQCTDISSASTIETCDGAVLPPPPQSNAPSETLEIDRGTPDAHVSRDSRMIRLTGVHPFNAEAPLTELFREGFLTTPELFFVRNHGVVPEVHDENVLDWEFTVDGMVETPLKITLQKLVAEYEQQTYPVTLVCAGNRRKEQNMVRKSKGFSWGPAGVSTALFTGVVMSDVVRRAKPRKGAKFVYMEGADKLPNGHYGTCVKLSWVLDPNRGIMLAYKMNGEMLRPDHGKPLRVVIPGQIGGRSVKWLKKLTITDQPSDNWYHIYDNRVLPTMISPEVAAEGSKWWTDERYAIHDLSPNSAIASPAHGERLRLLEGGDVYTARGYAYGGGGRRITRVEVSLDQGRTWRLARIQYVEDEYRKADRILYGGKLDFQWRDTSFCWCFWTLDIPVQEMSEAKDILVRCMDEGMCVQPRDVYWSVLGMMHNAWFRVAIMREADELRFEHPTQPALIPGGWMERVKAAGGDLTNGFWGEQISGLDAVRPAKPVHDVYMKKEGLHKHITFAELREHAVGKNLWFVVNSEVYDATEYLNEHPGGIQSIASAAATDATDEFMSIPDPSADSETAKAMMRRYHIGTLDDTAKKELSLDCQDEEANNPTVFLQPRSWSSVKLHARKSVSRDTRIFTFKLQHEDQILGLRTGQHIMVRLRDPATREAIVRCFTPISEIDKKGEVELLIKVYSPRKDYRGGAMSMAIDSLPIGHEVEFKGPIGKFEYHGRGEYSAGSGGRKKTERFLMICGGSGVTPIYQVFRAVMRDEQDATSCTVLDSNTTEEDILCREHLDELVREGGGRGEVIYTLTKGDEKWDGLRGRIDREMIQRYCPGSAGTVVLLSGPEEMEKDMRRFLEESGWQAEQIVVF</sequence>
<feature type="binding site" evidence="18">
    <location>
        <position position="142"/>
    </location>
    <ligand>
        <name>Mo-molybdopterin</name>
        <dbReference type="ChEBI" id="CHEBI:71302"/>
    </ligand>
    <ligandPart>
        <name>Mo</name>
        <dbReference type="ChEBI" id="CHEBI:28685"/>
    </ligandPart>
</feature>
<organism evidence="22 23">
    <name type="scientific">Favolaschia claudopus</name>
    <dbReference type="NCBI Taxonomy" id="2862362"/>
    <lineage>
        <taxon>Eukaryota</taxon>
        <taxon>Fungi</taxon>
        <taxon>Dikarya</taxon>
        <taxon>Basidiomycota</taxon>
        <taxon>Agaricomycotina</taxon>
        <taxon>Agaricomycetes</taxon>
        <taxon>Agaricomycetidae</taxon>
        <taxon>Agaricales</taxon>
        <taxon>Marasmiineae</taxon>
        <taxon>Mycenaceae</taxon>
        <taxon>Favolaschia</taxon>
    </lineage>
</organism>
<dbReference type="InterPro" id="IPR001433">
    <property type="entry name" value="OxRdtase_FAD/NAD-bd"/>
</dbReference>
<dbReference type="CDD" id="cd06183">
    <property type="entry name" value="cyt_b5_reduct_like"/>
    <property type="match status" value="1"/>
</dbReference>
<keyword evidence="8" id="KW-0285">Flavoprotein</keyword>
<dbReference type="InterPro" id="IPR036400">
    <property type="entry name" value="Cyt_B5-like_heme/steroid_sf"/>
</dbReference>
<evidence type="ECO:0000256" key="1">
    <source>
        <dbReference type="ARBA" id="ARBA00001971"/>
    </source>
</evidence>
<evidence type="ECO:0000256" key="9">
    <source>
        <dbReference type="ARBA" id="ARBA00022723"/>
    </source>
</evidence>
<accession>A0AAW0D1M3</accession>
<dbReference type="Gene3D" id="3.90.420.10">
    <property type="entry name" value="Oxidoreductase, molybdopterin-binding domain"/>
    <property type="match status" value="1"/>
</dbReference>
<dbReference type="AlphaFoldDB" id="A0AAW0D1M3"/>
<dbReference type="Pfam" id="PF03404">
    <property type="entry name" value="Mo-co_dimer"/>
    <property type="match status" value="1"/>
</dbReference>
<dbReference type="PROSITE" id="PS00191">
    <property type="entry name" value="CYTOCHROME_B5_1"/>
    <property type="match status" value="1"/>
</dbReference>
<evidence type="ECO:0000256" key="7">
    <source>
        <dbReference type="ARBA" id="ARBA00022617"/>
    </source>
</evidence>
<keyword evidence="6 18" id="KW-0500">Molybdenum</keyword>
<keyword evidence="11" id="KW-0521">NADP</keyword>
<feature type="domain" description="FAD-binding FR-type" evidence="21">
    <location>
        <begin position="612"/>
        <end position="723"/>
    </location>
</feature>
<dbReference type="SMART" id="SM01117">
    <property type="entry name" value="Cyt-b5"/>
    <property type="match status" value="1"/>
</dbReference>
<evidence type="ECO:0000256" key="11">
    <source>
        <dbReference type="ARBA" id="ARBA00022857"/>
    </source>
</evidence>
<dbReference type="InterPro" id="IPR014756">
    <property type="entry name" value="Ig_E-set"/>
</dbReference>
<comment type="cofactor">
    <cofactor evidence="18">
        <name>Mo-molybdopterin</name>
        <dbReference type="ChEBI" id="CHEBI:71302"/>
    </cofactor>
    <text evidence="18">Binds 1 Mo-molybdopterin (Mo-MPT) cofactor per subunit.</text>
</comment>
<evidence type="ECO:0000256" key="16">
    <source>
        <dbReference type="ARBA" id="ARBA00049155"/>
    </source>
</evidence>
<dbReference type="InterPro" id="IPR039261">
    <property type="entry name" value="FNR_nucleotide-bd"/>
</dbReference>
<dbReference type="Pfam" id="PF00174">
    <property type="entry name" value="Oxidored_molyb"/>
    <property type="match status" value="1"/>
</dbReference>
<comment type="caution">
    <text evidence="22">The sequence shown here is derived from an EMBL/GenBank/DDBJ whole genome shotgun (WGS) entry which is preliminary data.</text>
</comment>
<dbReference type="PRINTS" id="PR00407">
    <property type="entry name" value="EUMOPTERIN"/>
</dbReference>
<evidence type="ECO:0000256" key="13">
    <source>
        <dbReference type="ARBA" id="ARBA00023004"/>
    </source>
</evidence>
<keyword evidence="14 17" id="KW-0534">Nitrate assimilation</keyword>
<evidence type="ECO:0000313" key="23">
    <source>
        <dbReference type="Proteomes" id="UP001362999"/>
    </source>
</evidence>
<dbReference type="Pfam" id="PF00173">
    <property type="entry name" value="Cyt-b5"/>
    <property type="match status" value="1"/>
</dbReference>
<dbReference type="PROSITE" id="PS00559">
    <property type="entry name" value="MOLYBDOPTERIN_EUK"/>
    <property type="match status" value="1"/>
</dbReference>
<comment type="similarity">
    <text evidence="4 17">Belongs to the nitrate reductase family.</text>
</comment>
<evidence type="ECO:0000256" key="2">
    <source>
        <dbReference type="ARBA" id="ARBA00001974"/>
    </source>
</evidence>
<evidence type="ECO:0000256" key="10">
    <source>
        <dbReference type="ARBA" id="ARBA00022827"/>
    </source>
</evidence>
<dbReference type="SUPFAM" id="SSF56524">
    <property type="entry name" value="Oxidoreductase molybdopterin-binding domain"/>
    <property type="match status" value="1"/>
</dbReference>
<dbReference type="PRINTS" id="PR00406">
    <property type="entry name" value="CYTB5RDTASE"/>
</dbReference>
<dbReference type="InterPro" id="IPR008333">
    <property type="entry name" value="Cbr1-like_FAD-bd_dom"/>
</dbReference>
<dbReference type="InterPro" id="IPR036374">
    <property type="entry name" value="OxRdtase_Mopterin-bd_sf"/>
</dbReference>
<dbReference type="GO" id="GO:0006790">
    <property type="term" value="P:sulfur compound metabolic process"/>
    <property type="evidence" value="ECO:0007669"/>
    <property type="project" value="TreeGrafter"/>
</dbReference>
<dbReference type="PRINTS" id="PR00363">
    <property type="entry name" value="CYTOCHROMEB5"/>
</dbReference>
<dbReference type="InterPro" id="IPR005066">
    <property type="entry name" value="MoCF_OxRdtse_dimer"/>
</dbReference>
<name>A0AAW0D1M3_9AGAR</name>
<dbReference type="InterPro" id="IPR008335">
    <property type="entry name" value="Mopterin_OxRdtase_euk"/>
</dbReference>
<proteinExistence type="inferred from homology"/>
<evidence type="ECO:0000256" key="14">
    <source>
        <dbReference type="ARBA" id="ARBA00023063"/>
    </source>
</evidence>
<dbReference type="InterPro" id="IPR017927">
    <property type="entry name" value="FAD-bd_FR_type"/>
</dbReference>
<evidence type="ECO:0000256" key="6">
    <source>
        <dbReference type="ARBA" id="ARBA00022505"/>
    </source>
</evidence>
<dbReference type="PROSITE" id="PS50255">
    <property type="entry name" value="CYTOCHROME_B5_2"/>
    <property type="match status" value="1"/>
</dbReference>
<keyword evidence="23" id="KW-1185">Reference proteome</keyword>
<comment type="subunit">
    <text evidence="5">Homodimer.</text>
</comment>
<comment type="function">
    <text evidence="3 17">Nitrate reductase is a key enzyme involved in the first step of nitrate assimilation in plants, fungi and bacteria.</text>
</comment>
<dbReference type="FunFam" id="3.90.420.10:FF:000005">
    <property type="entry name" value="Nitrate reductase"/>
    <property type="match status" value="1"/>
</dbReference>
<keyword evidence="15" id="KW-1015">Disulfide bond</keyword>
<dbReference type="Gene3D" id="3.40.50.80">
    <property type="entry name" value="Nucleotide-binding domain of ferredoxin-NADP reductase (FNR) module"/>
    <property type="match status" value="1"/>
</dbReference>
<keyword evidence="13" id="KW-0408">Iron</keyword>
<feature type="region of interest" description="Disordered" evidence="19">
    <location>
        <begin position="26"/>
        <end position="51"/>
    </location>
</feature>
<dbReference type="Gene3D" id="2.40.30.10">
    <property type="entry name" value="Translation factors"/>
    <property type="match status" value="1"/>
</dbReference>
<dbReference type="InterPro" id="IPR000572">
    <property type="entry name" value="OxRdtase_Mopterin-bd_dom"/>
</dbReference>
<evidence type="ECO:0000256" key="3">
    <source>
        <dbReference type="ARBA" id="ARBA00003838"/>
    </source>
</evidence>
<evidence type="ECO:0000256" key="15">
    <source>
        <dbReference type="ARBA" id="ARBA00023157"/>
    </source>
</evidence>
<dbReference type="SUPFAM" id="SSF52343">
    <property type="entry name" value="Ferredoxin reductase-like, C-terminal NADP-linked domain"/>
    <property type="match status" value="1"/>
</dbReference>
<dbReference type="SUPFAM" id="SSF55856">
    <property type="entry name" value="Cytochrome b5-like heme/steroid binding domain"/>
    <property type="match status" value="1"/>
</dbReference>
<dbReference type="InterPro" id="IPR012137">
    <property type="entry name" value="Nitr_rd_NADH"/>
</dbReference>
<evidence type="ECO:0000256" key="4">
    <source>
        <dbReference type="ARBA" id="ARBA00006253"/>
    </source>
</evidence>
<dbReference type="InterPro" id="IPR017938">
    <property type="entry name" value="Riboflavin_synthase-like_b-brl"/>
</dbReference>